<keyword evidence="13" id="KW-1185">Reference proteome</keyword>
<dbReference type="EMBL" id="DF237760">
    <property type="protein sequence ID" value="GAQ91579.1"/>
    <property type="molecule type" value="Genomic_DNA"/>
</dbReference>
<organism evidence="12 13">
    <name type="scientific">Klebsormidium nitens</name>
    <name type="common">Green alga</name>
    <name type="synonym">Ulothrix nitens</name>
    <dbReference type="NCBI Taxonomy" id="105231"/>
    <lineage>
        <taxon>Eukaryota</taxon>
        <taxon>Viridiplantae</taxon>
        <taxon>Streptophyta</taxon>
        <taxon>Klebsormidiophyceae</taxon>
        <taxon>Klebsormidiales</taxon>
        <taxon>Klebsormidiaceae</taxon>
        <taxon>Klebsormidium</taxon>
    </lineage>
</organism>
<dbReference type="InterPro" id="IPR041108">
    <property type="entry name" value="PP_kinase_C_1"/>
</dbReference>
<sequence length="849" mass="93114">MLLGGRSKGRGSARWKTRKGKVQAGSVLEAKSSKTAGLQGVDSPYLALDSEGHRWTAPLNLKEPPTLVQYMKQIVAQGQAAQGETILPTKMEGLMGSVTGLSIEQLLTDESVFTRELSWLFLNWRVLHVAMDQRTPLHERLRFLGIAAASLDEFFECRVASLKWKEAVSQDASAKQGTRGCCSLQERLKNISLAVHDILSAQSTALRGSILPELQKHGVSIASHSQLTNPQQDNLRDYFTQELEPLLTPLAVDPGHPFPFIKHLSLNIAVLLRDPIDDAHQFAIVTVPSNLPRWKALPGGASADSPQAGAVIPLEEIVVSNLDRLFGGMEILSAHPFRATRTMLVLDDLKKGEEDHCGADDQGDLAAIIAQEMHERKFSPFVRLEVDRSMPLEMVARLAGEMDLDLEQDVYTTESPLALCDLQSLPAPTSSPAALHFPPWQPITHPRLADVSRSSAAIFDEIRGGGDILVKHPYHSFVTSTQAFFEAAARDPAVVAIKAILYKTSANSPVVQALVAAAEAGKQVTVLVELKARCEEARNINIAEMLEDAGCNVAYGLVGLTTHAKASMVVRQEGSEHNTYVHVGTGDYNVRQAAAYSDVSLFSCDPELGRDVSDFFKYLTGYHRQKRYHSLLIAPHSMHQQLIRLCDTEIENARKGLPAGITIKCNALDDRVLCARLYAASAAGVKVNLIVQGICRIRPGVPGISENIRVVSIVGRFLEHSRVMRFENGGDPRFYLSSGNCTTRDLTRRVELALLVKDDKCKQELQDVLDLCLSDRRTAWEMRPDGLYSLPAPSNDTTGSHATGTRDARLAAIGLQAALMEDLLKEREKARKVEKLKIKATAGGKRDRV</sequence>
<protein>
    <recommendedName>
        <fullName evidence="1">ATP-polyphosphate phosphotransferase</fullName>
        <ecNumber evidence="1">2.7.4.1</ecNumber>
    </recommendedName>
</protein>
<dbReference type="AlphaFoldDB" id="A0A1Y1IQ10"/>
<feature type="domain" description="Polyphosphate kinase C-terminal" evidence="10">
    <location>
        <begin position="631"/>
        <end position="790"/>
    </location>
</feature>
<dbReference type="OrthoDB" id="2011998at2759"/>
<evidence type="ECO:0000259" key="11">
    <source>
        <dbReference type="Pfam" id="PF17941"/>
    </source>
</evidence>
<reference evidence="12 13" key="1">
    <citation type="journal article" date="2014" name="Nat. Commun.">
        <title>Klebsormidium flaccidum genome reveals primary factors for plant terrestrial adaptation.</title>
        <authorList>
            <person name="Hori K."/>
            <person name="Maruyama F."/>
            <person name="Fujisawa T."/>
            <person name="Togashi T."/>
            <person name="Yamamoto N."/>
            <person name="Seo M."/>
            <person name="Sato S."/>
            <person name="Yamada T."/>
            <person name="Mori H."/>
            <person name="Tajima N."/>
            <person name="Moriyama T."/>
            <person name="Ikeuchi M."/>
            <person name="Watanabe M."/>
            <person name="Wada H."/>
            <person name="Kobayashi K."/>
            <person name="Saito M."/>
            <person name="Masuda T."/>
            <person name="Sasaki-Sekimoto Y."/>
            <person name="Mashiguchi K."/>
            <person name="Awai K."/>
            <person name="Shimojima M."/>
            <person name="Masuda S."/>
            <person name="Iwai M."/>
            <person name="Nobusawa T."/>
            <person name="Narise T."/>
            <person name="Kondo S."/>
            <person name="Saito H."/>
            <person name="Sato R."/>
            <person name="Murakawa M."/>
            <person name="Ihara Y."/>
            <person name="Oshima-Yamada Y."/>
            <person name="Ohtaka K."/>
            <person name="Satoh M."/>
            <person name="Sonobe K."/>
            <person name="Ishii M."/>
            <person name="Ohtani R."/>
            <person name="Kanamori-Sato M."/>
            <person name="Honoki R."/>
            <person name="Miyazaki D."/>
            <person name="Mochizuki H."/>
            <person name="Umetsu J."/>
            <person name="Higashi K."/>
            <person name="Shibata D."/>
            <person name="Kamiya Y."/>
            <person name="Sato N."/>
            <person name="Nakamura Y."/>
            <person name="Tabata S."/>
            <person name="Ida S."/>
            <person name="Kurokawa K."/>
            <person name="Ohta H."/>
        </authorList>
    </citation>
    <scope>NUCLEOTIDE SEQUENCE [LARGE SCALE GENOMIC DNA]</scope>
    <source>
        <strain evidence="12 13">NIES-2285</strain>
    </source>
</reference>
<proteinExistence type="predicted"/>
<dbReference type="Pfam" id="PF02503">
    <property type="entry name" value="PP_kinase"/>
    <property type="match status" value="1"/>
</dbReference>
<evidence type="ECO:0000256" key="5">
    <source>
        <dbReference type="ARBA" id="ARBA00022777"/>
    </source>
</evidence>
<dbReference type="Pfam" id="PF17941">
    <property type="entry name" value="PP_kinase_C_1"/>
    <property type="match status" value="1"/>
</dbReference>
<dbReference type="STRING" id="105231.A0A1Y1IQ10"/>
<keyword evidence="4" id="KW-0547">Nucleotide-binding</keyword>
<evidence type="ECO:0000259" key="10">
    <source>
        <dbReference type="Pfam" id="PF13090"/>
    </source>
</evidence>
<dbReference type="InterPro" id="IPR025200">
    <property type="entry name" value="PPK_C_dom2"/>
</dbReference>
<evidence type="ECO:0000256" key="2">
    <source>
        <dbReference type="ARBA" id="ARBA00022553"/>
    </source>
</evidence>
<dbReference type="GO" id="GO:0016020">
    <property type="term" value="C:membrane"/>
    <property type="evidence" value="ECO:0000318"/>
    <property type="project" value="GO_Central"/>
</dbReference>
<evidence type="ECO:0000259" key="8">
    <source>
        <dbReference type="Pfam" id="PF02503"/>
    </source>
</evidence>
<dbReference type="Gene3D" id="3.30.1840.10">
    <property type="entry name" value="Polyphosphate kinase middle domain"/>
    <property type="match status" value="1"/>
</dbReference>
<dbReference type="InterPro" id="IPR036830">
    <property type="entry name" value="PP_kinase_middle_dom_sf"/>
</dbReference>
<dbReference type="Gene3D" id="3.30.870.10">
    <property type="entry name" value="Endonuclease Chain A"/>
    <property type="match status" value="2"/>
</dbReference>
<dbReference type="Proteomes" id="UP000054558">
    <property type="component" value="Unassembled WGS sequence"/>
</dbReference>
<dbReference type="GO" id="GO:0005524">
    <property type="term" value="F:ATP binding"/>
    <property type="evidence" value="ECO:0007669"/>
    <property type="project" value="UniProtKB-KW"/>
</dbReference>
<dbReference type="SUPFAM" id="SSF143724">
    <property type="entry name" value="PHP14-like"/>
    <property type="match status" value="1"/>
</dbReference>
<feature type="region of interest" description="Disordered" evidence="7">
    <location>
        <begin position="1"/>
        <end position="20"/>
    </location>
</feature>
<evidence type="ECO:0000313" key="12">
    <source>
        <dbReference type="EMBL" id="GAQ91579.1"/>
    </source>
</evidence>
<keyword evidence="5 12" id="KW-0418">Kinase</keyword>
<gene>
    <name evidence="12" type="ORF">KFL_008110020</name>
</gene>
<dbReference type="SUPFAM" id="SSF140356">
    <property type="entry name" value="PPK N-terminal domain-like"/>
    <property type="match status" value="1"/>
</dbReference>
<feature type="compositionally biased region" description="Basic residues" evidence="7">
    <location>
        <begin position="7"/>
        <end position="20"/>
    </location>
</feature>
<feature type="domain" description="Polyphosphate kinase N-terminal" evidence="9">
    <location>
        <begin position="113"/>
        <end position="221"/>
    </location>
</feature>
<evidence type="ECO:0000259" key="9">
    <source>
        <dbReference type="Pfam" id="PF13089"/>
    </source>
</evidence>
<dbReference type="NCBIfam" id="TIGR03705">
    <property type="entry name" value="poly_P_kin"/>
    <property type="match status" value="1"/>
</dbReference>
<dbReference type="NCBIfam" id="NF003921">
    <property type="entry name" value="PRK05443.2-2"/>
    <property type="match status" value="1"/>
</dbReference>
<dbReference type="PANTHER" id="PTHR30218">
    <property type="entry name" value="POLYPHOSPHATE KINASE"/>
    <property type="match status" value="1"/>
</dbReference>
<evidence type="ECO:0000256" key="3">
    <source>
        <dbReference type="ARBA" id="ARBA00022679"/>
    </source>
</evidence>
<evidence type="ECO:0000313" key="13">
    <source>
        <dbReference type="Proteomes" id="UP000054558"/>
    </source>
</evidence>
<dbReference type="EC" id="2.7.4.1" evidence="1"/>
<dbReference type="GO" id="GO:0008976">
    <property type="term" value="F:polyphosphate kinase activity"/>
    <property type="evidence" value="ECO:0000318"/>
    <property type="project" value="GO_Central"/>
</dbReference>
<keyword evidence="6" id="KW-0067">ATP-binding</keyword>
<dbReference type="InterPro" id="IPR024953">
    <property type="entry name" value="PP_kinase_middle"/>
</dbReference>
<dbReference type="InterPro" id="IPR025198">
    <property type="entry name" value="PPK_N_dom"/>
</dbReference>
<feature type="domain" description="Polyphosphate kinase middle" evidence="8">
    <location>
        <begin position="231"/>
        <end position="424"/>
    </location>
</feature>
<keyword evidence="2" id="KW-0597">Phosphoprotein</keyword>
<dbReference type="Pfam" id="PF13090">
    <property type="entry name" value="PP_kinase_C"/>
    <property type="match status" value="1"/>
</dbReference>
<dbReference type="PANTHER" id="PTHR30218:SF0">
    <property type="entry name" value="POLYPHOSPHATE KINASE"/>
    <property type="match status" value="1"/>
</dbReference>
<feature type="domain" description="Polyphosphate kinase C-terminal" evidence="11">
    <location>
        <begin position="458"/>
        <end position="624"/>
    </location>
</feature>
<dbReference type="InterPro" id="IPR003414">
    <property type="entry name" value="PP_kinase"/>
</dbReference>
<accession>A0A1Y1IQ10</accession>
<dbReference type="SUPFAM" id="SSF56024">
    <property type="entry name" value="Phospholipase D/nuclease"/>
    <property type="match status" value="2"/>
</dbReference>
<evidence type="ECO:0000256" key="1">
    <source>
        <dbReference type="ARBA" id="ARBA00012960"/>
    </source>
</evidence>
<name>A0A1Y1IQ10_KLENI</name>
<keyword evidence="3" id="KW-0808">Transferase</keyword>
<dbReference type="GO" id="GO:0009358">
    <property type="term" value="C:polyphosphate kinase complex"/>
    <property type="evidence" value="ECO:0007669"/>
    <property type="project" value="InterPro"/>
</dbReference>
<dbReference type="Gene3D" id="1.20.58.310">
    <property type="entry name" value="Polyphosphate kinase N-terminal domain"/>
    <property type="match status" value="1"/>
</dbReference>
<dbReference type="CDD" id="cd09168">
    <property type="entry name" value="PLDc_PaPPK1_C2_like"/>
    <property type="match status" value="1"/>
</dbReference>
<evidence type="ECO:0000256" key="7">
    <source>
        <dbReference type="SAM" id="MobiDB-lite"/>
    </source>
</evidence>
<evidence type="ECO:0000256" key="6">
    <source>
        <dbReference type="ARBA" id="ARBA00022840"/>
    </source>
</evidence>
<dbReference type="OMA" id="RIEVCFP"/>
<evidence type="ECO:0000256" key="4">
    <source>
        <dbReference type="ARBA" id="ARBA00022741"/>
    </source>
</evidence>
<dbReference type="Pfam" id="PF13089">
    <property type="entry name" value="PP_kinase_N"/>
    <property type="match status" value="1"/>
</dbReference>
<dbReference type="InterPro" id="IPR036832">
    <property type="entry name" value="PPK_N_dom_sf"/>
</dbReference>
<dbReference type="GO" id="GO:0006799">
    <property type="term" value="P:polyphosphate biosynthetic process"/>
    <property type="evidence" value="ECO:0000318"/>
    <property type="project" value="GO_Central"/>
</dbReference>